<dbReference type="AlphaFoldDB" id="A0A6G0VZF4"/>
<gene>
    <name evidence="1" type="ORF">FWK35_00031677</name>
</gene>
<organism evidence="1 2">
    <name type="scientific">Aphis craccivora</name>
    <name type="common">Cowpea aphid</name>
    <dbReference type="NCBI Taxonomy" id="307492"/>
    <lineage>
        <taxon>Eukaryota</taxon>
        <taxon>Metazoa</taxon>
        <taxon>Ecdysozoa</taxon>
        <taxon>Arthropoda</taxon>
        <taxon>Hexapoda</taxon>
        <taxon>Insecta</taxon>
        <taxon>Pterygota</taxon>
        <taxon>Neoptera</taxon>
        <taxon>Paraneoptera</taxon>
        <taxon>Hemiptera</taxon>
        <taxon>Sternorrhyncha</taxon>
        <taxon>Aphidomorpha</taxon>
        <taxon>Aphidoidea</taxon>
        <taxon>Aphididae</taxon>
        <taxon>Aphidini</taxon>
        <taxon>Aphis</taxon>
        <taxon>Aphis</taxon>
    </lineage>
</organism>
<keyword evidence="2" id="KW-1185">Reference proteome</keyword>
<accession>A0A6G0VZF4</accession>
<evidence type="ECO:0000313" key="2">
    <source>
        <dbReference type="Proteomes" id="UP000478052"/>
    </source>
</evidence>
<comment type="caution">
    <text evidence="1">The sequence shown here is derived from an EMBL/GenBank/DDBJ whole genome shotgun (WGS) entry which is preliminary data.</text>
</comment>
<dbReference type="EMBL" id="VUJU01010614">
    <property type="protein sequence ID" value="KAF0713617.1"/>
    <property type="molecule type" value="Genomic_DNA"/>
</dbReference>
<protein>
    <submittedName>
        <fullName evidence="1">Uncharacterized protein</fullName>
    </submittedName>
</protein>
<dbReference type="Proteomes" id="UP000478052">
    <property type="component" value="Unassembled WGS sequence"/>
</dbReference>
<reference evidence="1 2" key="1">
    <citation type="submission" date="2019-08" db="EMBL/GenBank/DDBJ databases">
        <title>Whole genome of Aphis craccivora.</title>
        <authorList>
            <person name="Voronova N.V."/>
            <person name="Shulinski R.S."/>
            <person name="Bandarenka Y.V."/>
            <person name="Zhorov D.G."/>
            <person name="Warner D."/>
        </authorList>
    </citation>
    <scope>NUCLEOTIDE SEQUENCE [LARGE SCALE GENOMIC DNA]</scope>
    <source>
        <strain evidence="1">180601</strain>
        <tissue evidence="1">Whole Body</tissue>
    </source>
</reference>
<evidence type="ECO:0000313" key="1">
    <source>
        <dbReference type="EMBL" id="KAF0713617.1"/>
    </source>
</evidence>
<proteinExistence type="predicted"/>
<name>A0A6G0VZF4_APHCR</name>
<sequence>MSVQQGQINNEEGTNQLAFLFDDNNAAGEEFNNVQSHITVMKDISDDQVNYRDTFVDIHFDLLSKDENRLKRKKYYSKVVKLVNI</sequence>